<name>A0AB39V021_9GAMM</name>
<keyword evidence="3 5" id="KW-1133">Transmembrane helix</keyword>
<dbReference type="InterPro" id="IPR006977">
    <property type="entry name" value="Yip1_dom"/>
</dbReference>
<dbReference type="Pfam" id="PF04893">
    <property type="entry name" value="Yip1"/>
    <property type="match status" value="1"/>
</dbReference>
<sequence length="201" mass="22011">MILEHTLDLFTHPDKAWQDIRKEHPDTKKLYLRHILILALIPVGAAYYGTTQVGWSIAGGEPVRLTPESAANLCALAYMAILAGIYILGRFIDFLAGTYGVDGKEHRGIELAAYTATPLLIIGAILLYPHLWINMFAGLIGMTYALYLLYEGLPILMNIPPERGFMFASSVLTVGLVMLVGLLGITVIVWSVGIGPVYVSH</sequence>
<protein>
    <submittedName>
        <fullName evidence="7">Yip1 family protein</fullName>
    </submittedName>
</protein>
<dbReference type="GO" id="GO:0016020">
    <property type="term" value="C:membrane"/>
    <property type="evidence" value="ECO:0007669"/>
    <property type="project" value="UniProtKB-SubCell"/>
</dbReference>
<feature type="domain" description="Yip1" evidence="6">
    <location>
        <begin position="8"/>
        <end position="181"/>
    </location>
</feature>
<feature type="transmembrane region" description="Helical" evidence="5">
    <location>
        <begin position="135"/>
        <end position="153"/>
    </location>
</feature>
<feature type="transmembrane region" description="Helical" evidence="5">
    <location>
        <begin position="69"/>
        <end position="88"/>
    </location>
</feature>
<evidence type="ECO:0000256" key="1">
    <source>
        <dbReference type="ARBA" id="ARBA00004141"/>
    </source>
</evidence>
<keyword evidence="4 5" id="KW-0472">Membrane</keyword>
<dbReference type="KEGG" id="tcd:AAIA72_07710"/>
<keyword evidence="2 5" id="KW-0812">Transmembrane</keyword>
<organism evidence="7">
    <name type="scientific">Thermohahella caldifontis</name>
    <dbReference type="NCBI Taxonomy" id="3142973"/>
    <lineage>
        <taxon>Bacteria</taxon>
        <taxon>Pseudomonadati</taxon>
        <taxon>Pseudomonadota</taxon>
        <taxon>Gammaproteobacteria</taxon>
        <taxon>Oceanospirillales</taxon>
        <taxon>Hahellaceae</taxon>
        <taxon>Thermohahella</taxon>
    </lineage>
</organism>
<evidence type="ECO:0000256" key="3">
    <source>
        <dbReference type="ARBA" id="ARBA00022989"/>
    </source>
</evidence>
<dbReference type="AlphaFoldDB" id="A0AB39V021"/>
<evidence type="ECO:0000259" key="6">
    <source>
        <dbReference type="Pfam" id="PF04893"/>
    </source>
</evidence>
<reference evidence="7" key="1">
    <citation type="submission" date="2024-05" db="EMBL/GenBank/DDBJ databases">
        <title>Genome sequencing of novel strain.</title>
        <authorList>
            <person name="Ganbat D."/>
            <person name="Ganbat S."/>
            <person name="Lee S.-J."/>
        </authorList>
    </citation>
    <scope>NUCLEOTIDE SEQUENCE</scope>
    <source>
        <strain evidence="7">SMD15-11</strain>
    </source>
</reference>
<evidence type="ECO:0000256" key="4">
    <source>
        <dbReference type="ARBA" id="ARBA00023136"/>
    </source>
</evidence>
<gene>
    <name evidence="7" type="ORF">AAIA72_07710</name>
</gene>
<feature type="transmembrane region" description="Helical" evidence="5">
    <location>
        <begin position="165"/>
        <end position="192"/>
    </location>
</feature>
<evidence type="ECO:0000256" key="2">
    <source>
        <dbReference type="ARBA" id="ARBA00022692"/>
    </source>
</evidence>
<accession>A0AB39V021</accession>
<dbReference type="EMBL" id="CP154858">
    <property type="protein sequence ID" value="XDT73844.1"/>
    <property type="molecule type" value="Genomic_DNA"/>
</dbReference>
<evidence type="ECO:0000256" key="5">
    <source>
        <dbReference type="SAM" id="Phobius"/>
    </source>
</evidence>
<feature type="transmembrane region" description="Helical" evidence="5">
    <location>
        <begin position="109"/>
        <end position="129"/>
    </location>
</feature>
<feature type="transmembrane region" description="Helical" evidence="5">
    <location>
        <begin position="30"/>
        <end position="49"/>
    </location>
</feature>
<proteinExistence type="predicted"/>
<dbReference type="RefSeq" id="WP_369602823.1">
    <property type="nucleotide sequence ID" value="NZ_CP154858.1"/>
</dbReference>
<comment type="subcellular location">
    <subcellularLocation>
        <location evidence="1">Membrane</location>
        <topology evidence="1">Multi-pass membrane protein</topology>
    </subcellularLocation>
</comment>
<evidence type="ECO:0000313" key="7">
    <source>
        <dbReference type="EMBL" id="XDT73844.1"/>
    </source>
</evidence>